<feature type="domain" description="Peptidase M16 C-terminal" evidence="11">
    <location>
        <begin position="227"/>
        <end position="401"/>
    </location>
</feature>
<feature type="chain" id="PRO_5047374730" evidence="9">
    <location>
        <begin position="33"/>
        <end position="950"/>
    </location>
</feature>
<organism evidence="12 13">
    <name type="scientific">Neorhizobium huautlense</name>
    <dbReference type="NCBI Taxonomy" id="67774"/>
    <lineage>
        <taxon>Bacteria</taxon>
        <taxon>Pseudomonadati</taxon>
        <taxon>Pseudomonadota</taxon>
        <taxon>Alphaproteobacteria</taxon>
        <taxon>Hyphomicrobiales</taxon>
        <taxon>Rhizobiaceae</taxon>
        <taxon>Rhizobium/Agrobacterium group</taxon>
        <taxon>Neorhizobium</taxon>
    </lineage>
</organism>
<comment type="cofactor">
    <cofactor evidence="1">
        <name>Zn(2+)</name>
        <dbReference type="ChEBI" id="CHEBI:29105"/>
    </cofactor>
</comment>
<feature type="domain" description="Peptidase M16 N-terminal" evidence="10">
    <location>
        <begin position="65"/>
        <end position="184"/>
    </location>
</feature>
<dbReference type="GO" id="GO:0006508">
    <property type="term" value="P:proteolysis"/>
    <property type="evidence" value="ECO:0007669"/>
    <property type="project" value="UniProtKB-KW"/>
</dbReference>
<evidence type="ECO:0000256" key="4">
    <source>
        <dbReference type="ARBA" id="ARBA00022723"/>
    </source>
</evidence>
<dbReference type="Proteomes" id="UP001241472">
    <property type="component" value="Unassembled WGS sequence"/>
</dbReference>
<dbReference type="GO" id="GO:0008233">
    <property type="term" value="F:peptidase activity"/>
    <property type="evidence" value="ECO:0007669"/>
    <property type="project" value="UniProtKB-KW"/>
</dbReference>
<keyword evidence="13" id="KW-1185">Reference proteome</keyword>
<name>A0ABT9PS10_9HYPH</name>
<dbReference type="InterPro" id="IPR007863">
    <property type="entry name" value="Peptidase_M16_C"/>
</dbReference>
<evidence type="ECO:0000313" key="13">
    <source>
        <dbReference type="Proteomes" id="UP001241472"/>
    </source>
</evidence>
<dbReference type="Pfam" id="PF05193">
    <property type="entry name" value="Peptidase_M16_C"/>
    <property type="match status" value="2"/>
</dbReference>
<evidence type="ECO:0000256" key="5">
    <source>
        <dbReference type="ARBA" id="ARBA00022801"/>
    </source>
</evidence>
<evidence type="ECO:0000256" key="8">
    <source>
        <dbReference type="RuleBase" id="RU004447"/>
    </source>
</evidence>
<evidence type="ECO:0000259" key="11">
    <source>
        <dbReference type="Pfam" id="PF05193"/>
    </source>
</evidence>
<protein>
    <submittedName>
        <fullName evidence="12">Zinc protease</fullName>
        <ecNumber evidence="12">3.4.24.-</ecNumber>
    </submittedName>
</protein>
<evidence type="ECO:0000256" key="6">
    <source>
        <dbReference type="ARBA" id="ARBA00022833"/>
    </source>
</evidence>
<dbReference type="Gene3D" id="3.30.830.10">
    <property type="entry name" value="Metalloenzyme, LuxS/M16 peptidase-like"/>
    <property type="match status" value="4"/>
</dbReference>
<keyword evidence="9" id="KW-0732">Signal</keyword>
<dbReference type="PANTHER" id="PTHR43690">
    <property type="entry name" value="NARDILYSIN"/>
    <property type="match status" value="1"/>
</dbReference>
<dbReference type="InterPro" id="IPR011765">
    <property type="entry name" value="Pept_M16_N"/>
</dbReference>
<dbReference type="InterPro" id="IPR050626">
    <property type="entry name" value="Peptidase_M16"/>
</dbReference>
<evidence type="ECO:0000256" key="2">
    <source>
        <dbReference type="ARBA" id="ARBA00007261"/>
    </source>
</evidence>
<comment type="similarity">
    <text evidence="2 8">Belongs to the peptidase M16 family.</text>
</comment>
<gene>
    <name evidence="12" type="ORF">J2T09_002007</name>
</gene>
<proteinExistence type="inferred from homology"/>
<keyword evidence="5 12" id="KW-0378">Hydrolase</keyword>
<reference evidence="12 13" key="1">
    <citation type="submission" date="2023-07" db="EMBL/GenBank/DDBJ databases">
        <title>Sorghum-associated microbial communities from plants grown in Nebraska, USA.</title>
        <authorList>
            <person name="Schachtman D."/>
        </authorList>
    </citation>
    <scope>NUCLEOTIDE SEQUENCE [LARGE SCALE GENOMIC DNA]</scope>
    <source>
        <strain evidence="12 13">DS1307</strain>
    </source>
</reference>
<dbReference type="InterPro" id="IPR001431">
    <property type="entry name" value="Pept_M16_Zn_BS"/>
</dbReference>
<keyword evidence="3 12" id="KW-0645">Protease</keyword>
<keyword evidence="7" id="KW-0482">Metalloprotease</keyword>
<feature type="signal peptide" evidence="9">
    <location>
        <begin position="1"/>
        <end position="32"/>
    </location>
</feature>
<evidence type="ECO:0000256" key="7">
    <source>
        <dbReference type="ARBA" id="ARBA00023049"/>
    </source>
</evidence>
<keyword evidence="6" id="KW-0862">Zinc</keyword>
<comment type="caution">
    <text evidence="12">The sequence shown here is derived from an EMBL/GenBank/DDBJ whole genome shotgun (WGS) entry which is preliminary data.</text>
</comment>
<dbReference type="EMBL" id="JAUSRF010000005">
    <property type="protein sequence ID" value="MDP9837255.1"/>
    <property type="molecule type" value="Genomic_DNA"/>
</dbReference>
<evidence type="ECO:0000259" key="10">
    <source>
        <dbReference type="Pfam" id="PF00675"/>
    </source>
</evidence>
<evidence type="ECO:0000256" key="1">
    <source>
        <dbReference type="ARBA" id="ARBA00001947"/>
    </source>
</evidence>
<dbReference type="PANTHER" id="PTHR43690:SF17">
    <property type="entry name" value="PROTEIN YHJJ"/>
    <property type="match status" value="1"/>
</dbReference>
<evidence type="ECO:0000256" key="9">
    <source>
        <dbReference type="SAM" id="SignalP"/>
    </source>
</evidence>
<dbReference type="EC" id="3.4.24.-" evidence="12"/>
<dbReference type="InterPro" id="IPR011249">
    <property type="entry name" value="Metalloenz_LuxS/M16"/>
</dbReference>
<evidence type="ECO:0000256" key="3">
    <source>
        <dbReference type="ARBA" id="ARBA00022670"/>
    </source>
</evidence>
<sequence>MLLNTLADTTRRMLLALVMIALSLGLAMPVLAEGPAEPWPQTQSDLKADPAVQFGTLENGMRYAIMRNTTPPKQAAIRFRIGSGSLDENEDQRGLAHFLEHMAFKGSTNVGEDEMVRILQRKGLAFGPDTNAHTSYGETVYSLDLPQVDADTISTGLKLMRETASELTLNAAAFDRERGVILAEERLRDTPQYRATVKAMNSLMEGQRVTERMPIGKTDVIRNAPVDLLRNYYKNNYRPERTTLIVVGDIDPATLEKEIRERFSDWKTDTPAPAAPDLGSLKPKGETFDVIAVPGTTTSVQIAWTIPFEDTPDTAAKRRKQVVEGLGLQVLQRRLSNMAAKADAPFIGANAGSQDLLKSVHFTAVSAESEPDKWQAALSAIDQEQRRIQEFGVSEAELQREIVAYRSMLQADAAGAATRSTTGLASMLAGSVDSDQVFTSPADDLALFDTIVGEVTAAEINTVLRQTFSGNGPQVLLQAAQAPEGGADAVRQAYTASRAVAVSELAGADDVVWPYTSFGEPGAVVERRTVDDLGLTMVRFANGVRLTVKPTKLRANEVLVRQLIGGGRMEMPHDRALPIWASPGIILSGTKALDFQDIQKVLASKIASIDFSVGDNTVMFDGRTRTEDLATQLQLMTAYTSDAAYRPEVFKRIQQAYLSGLDQYGATAGGVLGRDFAGLVHSKDPRWTFPDREQLSAATPDGVEALFRPLISKGPIEIIIVGDVTVDDAIRLTADTFGALPERAKVDAKADQQAVRFPDPTEKPVIATHSGREDTAAIAVGAPIGDLLSDIPRAFIANISTQIFENRLIDQFRIAEGATYGLQGSADLSRDLPGYGFGYFYLETTPAKVSGFYQLFEKVAADLGANPVSDDELARAREPAIETLRNQQQANDYWVRHLRNAQTDPRQLEFIRYSMEGYGKVTADEVRAFAKEYFAPQKFWKFEVLPAGIR</sequence>
<evidence type="ECO:0000313" key="12">
    <source>
        <dbReference type="EMBL" id="MDP9837255.1"/>
    </source>
</evidence>
<dbReference type="Pfam" id="PF00675">
    <property type="entry name" value="Peptidase_M16"/>
    <property type="match status" value="1"/>
</dbReference>
<accession>A0ABT9PS10</accession>
<dbReference type="PROSITE" id="PS00143">
    <property type="entry name" value="INSULINASE"/>
    <property type="match status" value="1"/>
</dbReference>
<keyword evidence="4" id="KW-0479">Metal-binding</keyword>
<dbReference type="SUPFAM" id="SSF63411">
    <property type="entry name" value="LuxS/MPP-like metallohydrolase"/>
    <property type="match status" value="4"/>
</dbReference>
<feature type="domain" description="Peptidase M16 C-terminal" evidence="11">
    <location>
        <begin position="715"/>
        <end position="878"/>
    </location>
</feature>